<proteinExistence type="predicted"/>
<organism evidence="1">
    <name type="scientific">Actinoplanes campanulatus</name>
    <dbReference type="NCBI Taxonomy" id="113559"/>
    <lineage>
        <taxon>Bacteria</taxon>
        <taxon>Bacillati</taxon>
        <taxon>Actinomycetota</taxon>
        <taxon>Actinomycetes</taxon>
        <taxon>Micromonosporales</taxon>
        <taxon>Micromonosporaceae</taxon>
        <taxon>Actinoplanes</taxon>
    </lineage>
</organism>
<evidence type="ECO:0000313" key="1">
    <source>
        <dbReference type="EMBL" id="GID46840.1"/>
    </source>
</evidence>
<comment type="caution">
    <text evidence="1">The sequence shown here is derived from an EMBL/GenBank/DDBJ whole genome shotgun (WGS) entry which is preliminary data.</text>
</comment>
<reference evidence="1" key="1">
    <citation type="submission" date="2021-01" db="EMBL/GenBank/DDBJ databases">
        <title>Whole genome shotgun sequence of Actinoplanes capillaceus NBRC 16408.</title>
        <authorList>
            <person name="Komaki H."/>
            <person name="Tamura T."/>
        </authorList>
    </citation>
    <scope>NUCLEOTIDE SEQUENCE [LARGE SCALE GENOMIC DNA]</scope>
    <source>
        <strain evidence="1">NBRC 16408</strain>
    </source>
</reference>
<protein>
    <submittedName>
        <fullName evidence="1">Uncharacterized protein</fullName>
    </submittedName>
</protein>
<accession>A0ABQ3WKQ5</accession>
<name>A0ABQ3WKQ5_9ACTN</name>
<sequence>MSGWRRGAGGFALEARISPAVRRRLALQVAAGSGRDGVDAVGGGYAVPGRVFKEG</sequence>
<dbReference type="EMBL" id="BOMF01000081">
    <property type="protein sequence ID" value="GID46840.1"/>
    <property type="molecule type" value="Genomic_DNA"/>
</dbReference>
<gene>
    <name evidence="1" type="ORF">Aca07nite_41150</name>
</gene>